<accession>A0ABQ2EGL5</accession>
<gene>
    <name evidence="1" type="ORF">GCM10011394_21190</name>
</gene>
<reference evidence="2" key="1">
    <citation type="journal article" date="2019" name="Int. J. Syst. Evol. Microbiol.">
        <title>The Global Catalogue of Microorganisms (GCM) 10K type strain sequencing project: providing services to taxonomists for standard genome sequencing and annotation.</title>
        <authorList>
            <consortium name="The Broad Institute Genomics Platform"/>
            <consortium name="The Broad Institute Genome Sequencing Center for Infectious Disease"/>
            <person name="Wu L."/>
            <person name="Ma J."/>
        </authorList>
    </citation>
    <scope>NUCLEOTIDE SEQUENCE [LARGE SCALE GENOMIC DNA]</scope>
    <source>
        <strain evidence="2">CGMCC 1.8985</strain>
    </source>
</reference>
<protein>
    <submittedName>
        <fullName evidence="1">Uncharacterized protein</fullName>
    </submittedName>
</protein>
<proteinExistence type="predicted"/>
<organism evidence="1 2">
    <name type="scientific">Luteimonas terricola</name>
    <dbReference type="NCBI Taxonomy" id="645597"/>
    <lineage>
        <taxon>Bacteria</taxon>
        <taxon>Pseudomonadati</taxon>
        <taxon>Pseudomonadota</taxon>
        <taxon>Gammaproteobacteria</taxon>
        <taxon>Lysobacterales</taxon>
        <taxon>Lysobacteraceae</taxon>
        <taxon>Luteimonas</taxon>
    </lineage>
</organism>
<evidence type="ECO:0000313" key="1">
    <source>
        <dbReference type="EMBL" id="GGK11692.1"/>
    </source>
</evidence>
<dbReference type="Proteomes" id="UP000599009">
    <property type="component" value="Unassembled WGS sequence"/>
</dbReference>
<dbReference type="EMBL" id="BMME01000001">
    <property type="protein sequence ID" value="GGK11692.1"/>
    <property type="molecule type" value="Genomic_DNA"/>
</dbReference>
<keyword evidence="2" id="KW-1185">Reference proteome</keyword>
<sequence>MTACHPPEEEVAIAIAKEQFGLEKALACTDEHFIKSVTTDYYIETFWVCRDGQGEELNVNILIDGNGVREVLRAEAYSELSDDKLIIRGE</sequence>
<comment type="caution">
    <text evidence="1">The sequence shown here is derived from an EMBL/GenBank/DDBJ whole genome shotgun (WGS) entry which is preliminary data.</text>
</comment>
<evidence type="ECO:0000313" key="2">
    <source>
        <dbReference type="Proteomes" id="UP000599009"/>
    </source>
</evidence>
<name>A0ABQ2EGL5_9GAMM</name>